<comment type="catalytic activity">
    <reaction evidence="8 9">
        <text>L-histidinol phosphate + 2-oxoglutarate = 3-(imidazol-4-yl)-2-oxopropyl phosphate + L-glutamate</text>
        <dbReference type="Rhea" id="RHEA:23744"/>
        <dbReference type="ChEBI" id="CHEBI:16810"/>
        <dbReference type="ChEBI" id="CHEBI:29985"/>
        <dbReference type="ChEBI" id="CHEBI:57766"/>
        <dbReference type="ChEBI" id="CHEBI:57980"/>
        <dbReference type="EC" id="2.6.1.9"/>
    </reaction>
</comment>
<dbReference type="PANTHER" id="PTHR43643:SF3">
    <property type="entry name" value="HISTIDINOL-PHOSPHATE AMINOTRANSFERASE"/>
    <property type="match status" value="1"/>
</dbReference>
<dbReference type="EMBL" id="JAPJZH010000005">
    <property type="protein sequence ID" value="MDA4845799.1"/>
    <property type="molecule type" value="Genomic_DNA"/>
</dbReference>
<keyword evidence="6 9" id="KW-0808">Transferase</keyword>
<keyword evidence="9" id="KW-0368">Histidine biosynthesis</keyword>
<evidence type="ECO:0000313" key="11">
    <source>
        <dbReference type="EMBL" id="MDA4845799.1"/>
    </source>
</evidence>
<keyword evidence="12" id="KW-1185">Reference proteome</keyword>
<feature type="modified residue" description="N6-(pyridoxal phosphate)lysine" evidence="9">
    <location>
        <position position="224"/>
    </location>
</feature>
<evidence type="ECO:0000256" key="9">
    <source>
        <dbReference type="HAMAP-Rule" id="MF_01023"/>
    </source>
</evidence>
<evidence type="ECO:0000256" key="4">
    <source>
        <dbReference type="ARBA" id="ARBA00011738"/>
    </source>
</evidence>
<name>A0ABT4VMG1_9HYPH</name>
<dbReference type="EC" id="2.6.1.9" evidence="9"/>
<dbReference type="Proteomes" id="UP001148313">
    <property type="component" value="Unassembled WGS sequence"/>
</dbReference>
<evidence type="ECO:0000313" key="12">
    <source>
        <dbReference type="Proteomes" id="UP001148313"/>
    </source>
</evidence>
<evidence type="ECO:0000256" key="1">
    <source>
        <dbReference type="ARBA" id="ARBA00001933"/>
    </source>
</evidence>
<comment type="subunit">
    <text evidence="4 9">Homodimer.</text>
</comment>
<evidence type="ECO:0000256" key="5">
    <source>
        <dbReference type="ARBA" id="ARBA00022576"/>
    </source>
</evidence>
<evidence type="ECO:0000259" key="10">
    <source>
        <dbReference type="Pfam" id="PF00155"/>
    </source>
</evidence>
<evidence type="ECO:0000256" key="3">
    <source>
        <dbReference type="ARBA" id="ARBA00007970"/>
    </source>
</evidence>
<dbReference type="CDD" id="cd00609">
    <property type="entry name" value="AAT_like"/>
    <property type="match status" value="1"/>
</dbReference>
<gene>
    <name evidence="9 11" type="primary">hisC</name>
    <name evidence="11" type="ORF">OOZ53_10595</name>
</gene>
<dbReference type="InterPro" id="IPR015424">
    <property type="entry name" value="PyrdxlP-dep_Trfase"/>
</dbReference>
<dbReference type="RefSeq" id="WP_271089481.1">
    <property type="nucleotide sequence ID" value="NZ_JAPJZH010000005.1"/>
</dbReference>
<comment type="caution">
    <text evidence="11">The sequence shown here is derived from an EMBL/GenBank/DDBJ whole genome shotgun (WGS) entry which is preliminary data.</text>
</comment>
<sequence>MSSARVKPSPKAGVMDIAAYVPGRETAPGVERVYKLSANESPLGPSPKAVEALAGITDHLEIYPDGAAHVLRDAVAEVHGLNPANILGGNGSDDLLALLCQAYLSPGDEGIVSEHGFLVYKIQITGAGATPVTVPEADCTVDVDAMLAAVTERTKIVFIANPNNPTGTYLPVEEVRRLHAGLPGNVLLVLDAAYAEYVRRNDYESGIELVSANENVVMTRTFSKIYGLAALRIGWLYGPAAVVDALNRIRGPFNVNAAAIIAGAAAIRDRDHVERAIAHNQLWLSRLVEGFEALGLRVTPPVGNFLLIHFDGAAKTAAEADDFLTGRGFVLRRVKAYGFDNALRMSVGTEEANEGVLAALKEFLGQA</sequence>
<evidence type="ECO:0000256" key="2">
    <source>
        <dbReference type="ARBA" id="ARBA00005011"/>
    </source>
</evidence>
<keyword evidence="9" id="KW-0028">Amino-acid biosynthesis</keyword>
<dbReference type="InterPro" id="IPR015421">
    <property type="entry name" value="PyrdxlP-dep_Trfase_major"/>
</dbReference>
<dbReference type="HAMAP" id="MF_01023">
    <property type="entry name" value="HisC_aminotrans_2"/>
    <property type="match status" value="1"/>
</dbReference>
<accession>A0ABT4VMG1</accession>
<proteinExistence type="inferred from homology"/>
<comment type="pathway">
    <text evidence="2 9">Amino-acid biosynthesis; L-histidine biosynthesis; L-histidine from 5-phospho-alpha-D-ribose 1-diphosphate: step 7/9.</text>
</comment>
<dbReference type="InterPro" id="IPR005861">
    <property type="entry name" value="HisP_aminotrans"/>
</dbReference>
<dbReference type="SUPFAM" id="SSF53383">
    <property type="entry name" value="PLP-dependent transferases"/>
    <property type="match status" value="1"/>
</dbReference>
<protein>
    <recommendedName>
        <fullName evidence="9">Histidinol-phosphate aminotransferase</fullName>
        <ecNumber evidence="9">2.6.1.9</ecNumber>
    </recommendedName>
    <alternativeName>
        <fullName evidence="9">Imidazole acetol-phosphate transaminase</fullName>
    </alternativeName>
</protein>
<dbReference type="Gene3D" id="3.40.640.10">
    <property type="entry name" value="Type I PLP-dependent aspartate aminotransferase-like (Major domain)"/>
    <property type="match status" value="1"/>
</dbReference>
<dbReference type="PANTHER" id="PTHR43643">
    <property type="entry name" value="HISTIDINOL-PHOSPHATE AMINOTRANSFERASE 2"/>
    <property type="match status" value="1"/>
</dbReference>
<organism evidence="11 12">
    <name type="scientific">Hoeflea poritis</name>
    <dbReference type="NCBI Taxonomy" id="2993659"/>
    <lineage>
        <taxon>Bacteria</taxon>
        <taxon>Pseudomonadati</taxon>
        <taxon>Pseudomonadota</taxon>
        <taxon>Alphaproteobacteria</taxon>
        <taxon>Hyphomicrobiales</taxon>
        <taxon>Rhizobiaceae</taxon>
        <taxon>Hoeflea</taxon>
    </lineage>
</organism>
<dbReference type="Pfam" id="PF00155">
    <property type="entry name" value="Aminotran_1_2"/>
    <property type="match status" value="1"/>
</dbReference>
<dbReference type="InterPro" id="IPR050106">
    <property type="entry name" value="HistidinolP_aminotransfase"/>
</dbReference>
<dbReference type="InterPro" id="IPR004839">
    <property type="entry name" value="Aminotransferase_I/II_large"/>
</dbReference>
<comment type="similarity">
    <text evidence="3 9">Belongs to the class-II pyridoxal-phosphate-dependent aminotransferase family. Histidinol-phosphate aminotransferase subfamily.</text>
</comment>
<evidence type="ECO:0000256" key="8">
    <source>
        <dbReference type="ARBA" id="ARBA00047481"/>
    </source>
</evidence>
<keyword evidence="7 9" id="KW-0663">Pyridoxal phosphate</keyword>
<dbReference type="GO" id="GO:0004400">
    <property type="term" value="F:histidinol-phosphate transaminase activity"/>
    <property type="evidence" value="ECO:0007669"/>
    <property type="project" value="UniProtKB-EC"/>
</dbReference>
<feature type="domain" description="Aminotransferase class I/classII large" evidence="10">
    <location>
        <begin position="33"/>
        <end position="360"/>
    </location>
</feature>
<reference evidence="11" key="1">
    <citation type="submission" date="2022-11" db="EMBL/GenBank/DDBJ databases">
        <title>Hoeflea poritis sp. nov., isolated from scleractinian coral Porites lutea.</title>
        <authorList>
            <person name="Zhang G."/>
            <person name="Wei Q."/>
            <person name="Cai L."/>
        </authorList>
    </citation>
    <scope>NUCLEOTIDE SEQUENCE</scope>
    <source>
        <strain evidence="11">E7-10</strain>
    </source>
</reference>
<keyword evidence="5 9" id="KW-0032">Aminotransferase</keyword>
<dbReference type="NCBIfam" id="TIGR01141">
    <property type="entry name" value="hisC"/>
    <property type="match status" value="1"/>
</dbReference>
<comment type="cofactor">
    <cofactor evidence="1 9">
        <name>pyridoxal 5'-phosphate</name>
        <dbReference type="ChEBI" id="CHEBI:597326"/>
    </cofactor>
</comment>
<evidence type="ECO:0000256" key="7">
    <source>
        <dbReference type="ARBA" id="ARBA00022898"/>
    </source>
</evidence>
<evidence type="ECO:0000256" key="6">
    <source>
        <dbReference type="ARBA" id="ARBA00022679"/>
    </source>
</evidence>
<dbReference type="InterPro" id="IPR015422">
    <property type="entry name" value="PyrdxlP-dep_Trfase_small"/>
</dbReference>
<dbReference type="Gene3D" id="3.90.1150.10">
    <property type="entry name" value="Aspartate Aminotransferase, domain 1"/>
    <property type="match status" value="1"/>
</dbReference>